<dbReference type="InterPro" id="IPR036390">
    <property type="entry name" value="WH_DNA-bd_sf"/>
</dbReference>
<dbReference type="EMBL" id="BMHK01000005">
    <property type="protein sequence ID" value="GGB94631.1"/>
    <property type="molecule type" value="Genomic_DNA"/>
</dbReference>
<name>A0A916X4Q2_9SPHN</name>
<dbReference type="PANTHER" id="PTHR30118">
    <property type="entry name" value="HTH-TYPE TRANSCRIPTIONAL REGULATOR LEUO-RELATED"/>
    <property type="match status" value="1"/>
</dbReference>
<protein>
    <submittedName>
        <fullName evidence="6">Nodulation protein D 1</fullName>
    </submittedName>
</protein>
<dbReference type="Gene3D" id="1.10.10.10">
    <property type="entry name" value="Winged helix-like DNA-binding domain superfamily/Winged helix DNA-binding domain"/>
    <property type="match status" value="1"/>
</dbReference>
<keyword evidence="4" id="KW-0804">Transcription</keyword>
<sequence>MRFDKLDLNLLVAFDALIERRSVSVAANDLCLSQSAMSGALNRLREYFEDDLLVQSGRSMLPTPRAIELAKPVREALLFVRGNITTPQQFDAATSERCFSVVGSDYAQQILLAEAIGEIANEAPSITFKITNPDKACVDRFNRGEIDIFITIESSSLGLFDTHPRSLLFEDEEVAICWDGNETCRHGVTLEAFNNLGHVTVNFGPDRVPAVSEMIFEDKGIARKIEVTVPTFSCLPGALLGTQRIATMHRRHANFFARHMPIKVFPLPFEMPKVREMMVWHASHNNDAGLKWLRGKFQSIADRLD</sequence>
<evidence type="ECO:0000259" key="5">
    <source>
        <dbReference type="PROSITE" id="PS50931"/>
    </source>
</evidence>
<proteinExistence type="inferred from homology"/>
<evidence type="ECO:0000256" key="4">
    <source>
        <dbReference type="ARBA" id="ARBA00023163"/>
    </source>
</evidence>
<dbReference type="InterPro" id="IPR000847">
    <property type="entry name" value="LysR_HTH_N"/>
</dbReference>
<dbReference type="Gene3D" id="3.40.190.10">
    <property type="entry name" value="Periplasmic binding protein-like II"/>
    <property type="match status" value="2"/>
</dbReference>
<evidence type="ECO:0000256" key="2">
    <source>
        <dbReference type="ARBA" id="ARBA00023015"/>
    </source>
</evidence>
<dbReference type="Pfam" id="PF00126">
    <property type="entry name" value="HTH_1"/>
    <property type="match status" value="1"/>
</dbReference>
<comment type="similarity">
    <text evidence="1">Belongs to the LysR transcriptional regulatory family.</text>
</comment>
<keyword evidence="7" id="KW-1185">Reference proteome</keyword>
<accession>A0A916X4Q2</accession>
<dbReference type="InterPro" id="IPR005119">
    <property type="entry name" value="LysR_subst-bd"/>
</dbReference>
<dbReference type="GO" id="GO:0003677">
    <property type="term" value="F:DNA binding"/>
    <property type="evidence" value="ECO:0007669"/>
    <property type="project" value="UniProtKB-KW"/>
</dbReference>
<dbReference type="Pfam" id="PF03466">
    <property type="entry name" value="LysR_substrate"/>
    <property type="match status" value="1"/>
</dbReference>
<dbReference type="Proteomes" id="UP000608154">
    <property type="component" value="Unassembled WGS sequence"/>
</dbReference>
<dbReference type="GO" id="GO:0003700">
    <property type="term" value="F:DNA-binding transcription factor activity"/>
    <property type="evidence" value="ECO:0007669"/>
    <property type="project" value="InterPro"/>
</dbReference>
<dbReference type="SUPFAM" id="SSF53850">
    <property type="entry name" value="Periplasmic binding protein-like II"/>
    <property type="match status" value="1"/>
</dbReference>
<evidence type="ECO:0000256" key="1">
    <source>
        <dbReference type="ARBA" id="ARBA00009437"/>
    </source>
</evidence>
<dbReference type="AlphaFoldDB" id="A0A916X4Q2"/>
<dbReference type="PROSITE" id="PS50931">
    <property type="entry name" value="HTH_LYSR"/>
    <property type="match status" value="1"/>
</dbReference>
<feature type="domain" description="HTH lysR-type" evidence="5">
    <location>
        <begin position="6"/>
        <end position="63"/>
    </location>
</feature>
<keyword evidence="2" id="KW-0805">Transcription regulation</keyword>
<reference evidence="6" key="2">
    <citation type="submission" date="2020-09" db="EMBL/GenBank/DDBJ databases">
        <authorList>
            <person name="Sun Q."/>
            <person name="Zhou Y."/>
        </authorList>
    </citation>
    <scope>NUCLEOTIDE SEQUENCE</scope>
    <source>
        <strain evidence="6">CGMCC 1.15095</strain>
    </source>
</reference>
<evidence type="ECO:0000313" key="6">
    <source>
        <dbReference type="EMBL" id="GGB94631.1"/>
    </source>
</evidence>
<dbReference type="SUPFAM" id="SSF46785">
    <property type="entry name" value="Winged helix' DNA-binding domain"/>
    <property type="match status" value="1"/>
</dbReference>
<reference evidence="6" key="1">
    <citation type="journal article" date="2014" name="Int. J. Syst. Evol. Microbiol.">
        <title>Complete genome sequence of Corynebacterium casei LMG S-19264T (=DSM 44701T), isolated from a smear-ripened cheese.</title>
        <authorList>
            <consortium name="US DOE Joint Genome Institute (JGI-PGF)"/>
            <person name="Walter F."/>
            <person name="Albersmeier A."/>
            <person name="Kalinowski J."/>
            <person name="Ruckert C."/>
        </authorList>
    </citation>
    <scope>NUCLEOTIDE SEQUENCE</scope>
    <source>
        <strain evidence="6">CGMCC 1.15095</strain>
    </source>
</reference>
<organism evidence="6 7">
    <name type="scientific">Novosphingobium endophyticum</name>
    <dbReference type="NCBI Taxonomy" id="1955250"/>
    <lineage>
        <taxon>Bacteria</taxon>
        <taxon>Pseudomonadati</taxon>
        <taxon>Pseudomonadota</taxon>
        <taxon>Alphaproteobacteria</taxon>
        <taxon>Sphingomonadales</taxon>
        <taxon>Sphingomonadaceae</taxon>
        <taxon>Novosphingobium</taxon>
    </lineage>
</organism>
<dbReference type="InterPro" id="IPR050389">
    <property type="entry name" value="LysR-type_TF"/>
</dbReference>
<dbReference type="PANTHER" id="PTHR30118:SF6">
    <property type="entry name" value="HTH-TYPE TRANSCRIPTIONAL REGULATOR LEUO"/>
    <property type="match status" value="1"/>
</dbReference>
<evidence type="ECO:0000256" key="3">
    <source>
        <dbReference type="ARBA" id="ARBA00023125"/>
    </source>
</evidence>
<comment type="caution">
    <text evidence="6">The sequence shown here is derived from an EMBL/GenBank/DDBJ whole genome shotgun (WGS) entry which is preliminary data.</text>
</comment>
<dbReference type="RefSeq" id="WP_188769368.1">
    <property type="nucleotide sequence ID" value="NZ_BMHK01000005.1"/>
</dbReference>
<gene>
    <name evidence="6" type="primary">nodD1</name>
    <name evidence="6" type="ORF">GCM10011494_11380</name>
</gene>
<keyword evidence="3" id="KW-0238">DNA-binding</keyword>
<dbReference type="InterPro" id="IPR036388">
    <property type="entry name" value="WH-like_DNA-bd_sf"/>
</dbReference>
<evidence type="ECO:0000313" key="7">
    <source>
        <dbReference type="Proteomes" id="UP000608154"/>
    </source>
</evidence>